<evidence type="ECO:0000259" key="10">
    <source>
        <dbReference type="PROSITE" id="PS51195"/>
    </source>
</evidence>
<dbReference type="SMART" id="SM00357">
    <property type="entry name" value="CSP"/>
    <property type="match status" value="1"/>
</dbReference>
<dbReference type="InterPro" id="IPR019844">
    <property type="entry name" value="CSD_CS"/>
</dbReference>
<dbReference type="GO" id="GO:0016787">
    <property type="term" value="F:hydrolase activity"/>
    <property type="evidence" value="ECO:0007669"/>
    <property type="project" value="UniProtKB-KW"/>
</dbReference>
<feature type="domain" description="Helicase ATP-binding" evidence="8">
    <location>
        <begin position="34"/>
        <end position="205"/>
    </location>
</feature>
<protein>
    <submittedName>
        <fullName evidence="12">Unannotated protein</fullName>
    </submittedName>
</protein>
<dbReference type="PROSITE" id="PS51195">
    <property type="entry name" value="Q_MOTIF"/>
    <property type="match status" value="1"/>
</dbReference>
<evidence type="ECO:0000259" key="9">
    <source>
        <dbReference type="PROSITE" id="PS51194"/>
    </source>
</evidence>
<evidence type="ECO:0000256" key="2">
    <source>
        <dbReference type="ARBA" id="ARBA00022490"/>
    </source>
</evidence>
<dbReference type="Gene3D" id="2.40.50.140">
    <property type="entry name" value="Nucleic acid-binding proteins"/>
    <property type="match status" value="1"/>
</dbReference>
<dbReference type="InterPro" id="IPR014001">
    <property type="entry name" value="Helicase_ATP-bd"/>
</dbReference>
<feature type="domain" description="Helicase C-terminal" evidence="9">
    <location>
        <begin position="232"/>
        <end position="374"/>
    </location>
</feature>
<evidence type="ECO:0000256" key="1">
    <source>
        <dbReference type="ARBA" id="ARBA00004496"/>
    </source>
</evidence>
<dbReference type="GO" id="GO:0003676">
    <property type="term" value="F:nucleic acid binding"/>
    <property type="evidence" value="ECO:0007669"/>
    <property type="project" value="InterPro"/>
</dbReference>
<dbReference type="Pfam" id="PF00270">
    <property type="entry name" value="DEAD"/>
    <property type="match status" value="1"/>
</dbReference>
<dbReference type="InterPro" id="IPR011545">
    <property type="entry name" value="DEAD/DEAH_box_helicase_dom"/>
</dbReference>
<dbReference type="Pfam" id="PF00271">
    <property type="entry name" value="Helicase_C"/>
    <property type="match status" value="1"/>
</dbReference>
<reference evidence="12" key="1">
    <citation type="submission" date="2020-05" db="EMBL/GenBank/DDBJ databases">
        <authorList>
            <person name="Chiriac C."/>
            <person name="Salcher M."/>
            <person name="Ghai R."/>
            <person name="Kavagutti S V."/>
        </authorList>
    </citation>
    <scope>NUCLEOTIDE SEQUENCE</scope>
</reference>
<dbReference type="PROSITE" id="PS00352">
    <property type="entry name" value="CSD_1"/>
    <property type="match status" value="1"/>
</dbReference>
<gene>
    <name evidence="12" type="ORF">UFOPK2683_00808</name>
</gene>
<dbReference type="InterPro" id="IPR050079">
    <property type="entry name" value="DEAD_box_RNA_helicase"/>
</dbReference>
<keyword evidence="3" id="KW-0547">Nucleotide-binding</keyword>
<evidence type="ECO:0000256" key="7">
    <source>
        <dbReference type="SAM" id="MobiDB-lite"/>
    </source>
</evidence>
<dbReference type="CDD" id="cd18787">
    <property type="entry name" value="SF2_C_DEAD"/>
    <property type="match status" value="1"/>
</dbReference>
<evidence type="ECO:0000259" key="8">
    <source>
        <dbReference type="PROSITE" id="PS51192"/>
    </source>
</evidence>
<evidence type="ECO:0000256" key="3">
    <source>
        <dbReference type="ARBA" id="ARBA00022741"/>
    </source>
</evidence>
<dbReference type="Gene3D" id="3.40.50.300">
    <property type="entry name" value="P-loop containing nucleotide triphosphate hydrolases"/>
    <property type="match status" value="2"/>
</dbReference>
<dbReference type="SUPFAM" id="SSF50249">
    <property type="entry name" value="Nucleic acid-binding proteins"/>
    <property type="match status" value="1"/>
</dbReference>
<dbReference type="SUPFAM" id="SSF52540">
    <property type="entry name" value="P-loop containing nucleoside triphosphate hydrolases"/>
    <property type="match status" value="1"/>
</dbReference>
<dbReference type="PRINTS" id="PR00050">
    <property type="entry name" value="COLDSHOCK"/>
</dbReference>
<evidence type="ECO:0000256" key="5">
    <source>
        <dbReference type="ARBA" id="ARBA00022806"/>
    </source>
</evidence>
<dbReference type="InterPro" id="IPR002059">
    <property type="entry name" value="CSP_DNA-bd"/>
</dbReference>
<sequence length="513" mass="55949">MSSTFADLGTPNDLLRALSARGIKSPFPVQELTLADALAGRDVSGRAPTGSGKTLAFGIPLVARLGRAKSRRPLGLVLVPTRELAAQVAGELEWLGGPSKIRVATVYGGVSYGPQRKALKRGVDVLVACPGRLADLIGTKDVVLDSVEMVVLDEADRMADMGFLPAVRKLLDLTPNNRQTLLFSATLDGAIDSLVQRYQKDPVRHQVADNPDHALNATHYFWKAEGDDRIRLIRDIVRATGTTIVFCRTKRNADRVATRLEQAGLSTATIHGGRSQGQRERALRDFTNGKVEALVATDVAARGIHIDSVACVVHYDPPADTKDYTHRSGRTARAGSTGIVISLVSKGQTREIARLQRALKLPNGVTPPSVKDLSSENRVTEKREVVAPSQRHREPARETKRRETPKRETPKRETPKRETSKRETSRHKSPRPQTSRRESPRPDNGGTPQGVVKWFNVGKGFGFIAPESGGDDLFVHFSAIEGNGHKSLKEGQKVEFEVGPGRKGEEARTVKVV</sequence>
<dbReference type="PROSITE" id="PS51857">
    <property type="entry name" value="CSD_2"/>
    <property type="match status" value="1"/>
</dbReference>
<evidence type="ECO:0000256" key="4">
    <source>
        <dbReference type="ARBA" id="ARBA00022801"/>
    </source>
</evidence>
<dbReference type="CDD" id="cd00268">
    <property type="entry name" value="DEADc"/>
    <property type="match status" value="1"/>
</dbReference>
<dbReference type="AlphaFoldDB" id="A0A6J6RL94"/>
<dbReference type="PANTHER" id="PTHR47959">
    <property type="entry name" value="ATP-DEPENDENT RNA HELICASE RHLE-RELATED"/>
    <property type="match status" value="1"/>
</dbReference>
<accession>A0A6J6RL94</accession>
<dbReference type="Pfam" id="PF00313">
    <property type="entry name" value="CSD"/>
    <property type="match status" value="1"/>
</dbReference>
<dbReference type="PANTHER" id="PTHR47959:SF13">
    <property type="entry name" value="ATP-DEPENDENT RNA HELICASE RHLE"/>
    <property type="match status" value="1"/>
</dbReference>
<dbReference type="PROSITE" id="PS51194">
    <property type="entry name" value="HELICASE_CTER"/>
    <property type="match status" value="1"/>
</dbReference>
<feature type="domain" description="DEAD-box RNA helicase Q" evidence="10">
    <location>
        <begin position="3"/>
        <end position="31"/>
    </location>
</feature>
<dbReference type="InterPro" id="IPR027417">
    <property type="entry name" value="P-loop_NTPase"/>
</dbReference>
<evidence type="ECO:0000256" key="6">
    <source>
        <dbReference type="ARBA" id="ARBA00022840"/>
    </source>
</evidence>
<dbReference type="CDD" id="cd04458">
    <property type="entry name" value="CSP_CDS"/>
    <property type="match status" value="1"/>
</dbReference>
<dbReference type="GO" id="GO:0003724">
    <property type="term" value="F:RNA helicase activity"/>
    <property type="evidence" value="ECO:0007669"/>
    <property type="project" value="InterPro"/>
</dbReference>
<feature type="compositionally biased region" description="Basic and acidic residues" evidence="7">
    <location>
        <begin position="373"/>
        <end position="423"/>
    </location>
</feature>
<dbReference type="SMART" id="SM00487">
    <property type="entry name" value="DEXDc"/>
    <property type="match status" value="1"/>
</dbReference>
<evidence type="ECO:0000313" key="12">
    <source>
        <dbReference type="EMBL" id="CAB4723418.1"/>
    </source>
</evidence>
<dbReference type="InterPro" id="IPR014014">
    <property type="entry name" value="RNA_helicase_DEAD_Q_motif"/>
</dbReference>
<dbReference type="EMBL" id="CAEZYK010000038">
    <property type="protein sequence ID" value="CAB4723418.1"/>
    <property type="molecule type" value="Genomic_DNA"/>
</dbReference>
<dbReference type="InterPro" id="IPR044742">
    <property type="entry name" value="DEAD/DEAH_RhlB"/>
</dbReference>
<keyword evidence="5" id="KW-0347">Helicase</keyword>
<feature type="domain" description="CSD" evidence="11">
    <location>
        <begin position="447"/>
        <end position="512"/>
    </location>
</feature>
<organism evidence="12">
    <name type="scientific">freshwater metagenome</name>
    <dbReference type="NCBI Taxonomy" id="449393"/>
    <lineage>
        <taxon>unclassified sequences</taxon>
        <taxon>metagenomes</taxon>
        <taxon>ecological metagenomes</taxon>
    </lineage>
</organism>
<feature type="region of interest" description="Disordered" evidence="7">
    <location>
        <begin position="362"/>
        <end position="451"/>
    </location>
</feature>
<dbReference type="SMART" id="SM00490">
    <property type="entry name" value="HELICc"/>
    <property type="match status" value="1"/>
</dbReference>
<comment type="subcellular location">
    <subcellularLocation>
        <location evidence="1">Cytoplasm</location>
    </subcellularLocation>
</comment>
<dbReference type="GO" id="GO:0005524">
    <property type="term" value="F:ATP binding"/>
    <property type="evidence" value="ECO:0007669"/>
    <property type="project" value="UniProtKB-KW"/>
</dbReference>
<dbReference type="InterPro" id="IPR001650">
    <property type="entry name" value="Helicase_C-like"/>
</dbReference>
<name>A0A6J6RL94_9ZZZZ</name>
<dbReference type="FunFam" id="2.40.50.140:FF:000006">
    <property type="entry name" value="Cold shock protein CspC"/>
    <property type="match status" value="1"/>
</dbReference>
<dbReference type="InterPro" id="IPR011129">
    <property type="entry name" value="CSD"/>
</dbReference>
<dbReference type="GO" id="GO:0005829">
    <property type="term" value="C:cytosol"/>
    <property type="evidence" value="ECO:0007669"/>
    <property type="project" value="TreeGrafter"/>
</dbReference>
<proteinExistence type="predicted"/>
<dbReference type="PROSITE" id="PS51192">
    <property type="entry name" value="HELICASE_ATP_BIND_1"/>
    <property type="match status" value="1"/>
</dbReference>
<dbReference type="InterPro" id="IPR012340">
    <property type="entry name" value="NA-bd_OB-fold"/>
</dbReference>
<keyword evidence="2" id="KW-0963">Cytoplasm</keyword>
<keyword evidence="6" id="KW-0067">ATP-binding</keyword>
<evidence type="ECO:0000259" key="11">
    <source>
        <dbReference type="PROSITE" id="PS51857"/>
    </source>
</evidence>
<keyword evidence="4" id="KW-0378">Hydrolase</keyword>